<feature type="compositionally biased region" description="Basic and acidic residues" evidence="1">
    <location>
        <begin position="13"/>
        <end position="31"/>
    </location>
</feature>
<evidence type="ECO:0000256" key="1">
    <source>
        <dbReference type="SAM" id="MobiDB-lite"/>
    </source>
</evidence>
<proteinExistence type="predicted"/>
<evidence type="ECO:0000313" key="2">
    <source>
        <dbReference type="EMBL" id="KAK3734735.1"/>
    </source>
</evidence>
<protein>
    <submittedName>
        <fullName evidence="2">Uncharacterized protein</fullName>
    </submittedName>
</protein>
<comment type="caution">
    <text evidence="2">The sequence shown here is derived from an EMBL/GenBank/DDBJ whole genome shotgun (WGS) entry which is preliminary data.</text>
</comment>
<sequence length="138" mass="15595">MESAVEGAGEYRPIPRFEDTDKRETARKATQKKTEAAISFLLGKKLGHRSGDSLSRYHGNGCEMFKTAFFPHVRLTVGGKRNTSTHRRNFLSQQGGLWMLKDYETSKPCSSPHKRCAAATIADVRLYRRCSDEALQQQ</sequence>
<organism evidence="2 3">
    <name type="scientific">Elysia crispata</name>
    <name type="common">lettuce slug</name>
    <dbReference type="NCBI Taxonomy" id="231223"/>
    <lineage>
        <taxon>Eukaryota</taxon>
        <taxon>Metazoa</taxon>
        <taxon>Spiralia</taxon>
        <taxon>Lophotrochozoa</taxon>
        <taxon>Mollusca</taxon>
        <taxon>Gastropoda</taxon>
        <taxon>Heterobranchia</taxon>
        <taxon>Euthyneura</taxon>
        <taxon>Panpulmonata</taxon>
        <taxon>Sacoglossa</taxon>
        <taxon>Placobranchoidea</taxon>
        <taxon>Plakobranchidae</taxon>
        <taxon>Elysia</taxon>
    </lineage>
</organism>
<evidence type="ECO:0000313" key="3">
    <source>
        <dbReference type="Proteomes" id="UP001283361"/>
    </source>
</evidence>
<feature type="region of interest" description="Disordered" evidence="1">
    <location>
        <begin position="1"/>
        <end position="31"/>
    </location>
</feature>
<gene>
    <name evidence="2" type="ORF">RRG08_059913</name>
</gene>
<reference evidence="2" key="1">
    <citation type="journal article" date="2023" name="G3 (Bethesda)">
        <title>A reference genome for the long-term kleptoplast-retaining sea slug Elysia crispata morphotype clarki.</title>
        <authorList>
            <person name="Eastman K.E."/>
            <person name="Pendleton A.L."/>
            <person name="Shaikh M.A."/>
            <person name="Suttiyut T."/>
            <person name="Ogas R."/>
            <person name="Tomko P."/>
            <person name="Gavelis G."/>
            <person name="Widhalm J.R."/>
            <person name="Wisecaver J.H."/>
        </authorList>
    </citation>
    <scope>NUCLEOTIDE SEQUENCE</scope>
    <source>
        <strain evidence="2">ECLA1</strain>
    </source>
</reference>
<accession>A0AAE0Y6K0</accession>
<name>A0AAE0Y6K0_9GAST</name>
<dbReference type="EMBL" id="JAWDGP010006836">
    <property type="protein sequence ID" value="KAK3734735.1"/>
    <property type="molecule type" value="Genomic_DNA"/>
</dbReference>
<keyword evidence="3" id="KW-1185">Reference proteome</keyword>
<dbReference type="Proteomes" id="UP001283361">
    <property type="component" value="Unassembled WGS sequence"/>
</dbReference>
<dbReference type="AlphaFoldDB" id="A0AAE0Y6K0"/>